<name>A0A8T4GUB8_9EURY</name>
<evidence type="ECO:0000256" key="1">
    <source>
        <dbReference type="SAM" id="MobiDB-lite"/>
    </source>
</evidence>
<evidence type="ECO:0000313" key="3">
    <source>
        <dbReference type="EMBL" id="MBP1986476.1"/>
    </source>
</evidence>
<feature type="domain" description="Pyrrolo-quinoline quinone repeat" evidence="2">
    <location>
        <begin position="99"/>
        <end position="199"/>
    </location>
</feature>
<dbReference type="InterPro" id="IPR002372">
    <property type="entry name" value="PQQ_rpt_dom"/>
</dbReference>
<feature type="compositionally biased region" description="Basic and acidic residues" evidence="1">
    <location>
        <begin position="35"/>
        <end position="53"/>
    </location>
</feature>
<dbReference type="Gene3D" id="2.40.128.630">
    <property type="match status" value="2"/>
</dbReference>
<organism evidence="3 4">
    <name type="scientific">Halolamina salifodinae</name>
    <dbReference type="NCBI Taxonomy" id="1202767"/>
    <lineage>
        <taxon>Archaea</taxon>
        <taxon>Methanobacteriati</taxon>
        <taxon>Methanobacteriota</taxon>
        <taxon>Stenosarchaea group</taxon>
        <taxon>Halobacteria</taxon>
        <taxon>Halobacteriales</taxon>
        <taxon>Haloferacaceae</taxon>
    </lineage>
</organism>
<dbReference type="RefSeq" id="WP_245334478.1">
    <property type="nucleotide sequence ID" value="NZ_JAGGLC010000002.1"/>
</dbReference>
<dbReference type="AlphaFoldDB" id="A0A8T4GUB8"/>
<proteinExistence type="predicted"/>
<evidence type="ECO:0000259" key="2">
    <source>
        <dbReference type="Pfam" id="PF13360"/>
    </source>
</evidence>
<keyword evidence="4" id="KW-1185">Reference proteome</keyword>
<dbReference type="PANTHER" id="PTHR34512:SF30">
    <property type="entry name" value="OUTER MEMBRANE PROTEIN ASSEMBLY FACTOR BAMB"/>
    <property type="match status" value="1"/>
</dbReference>
<dbReference type="PANTHER" id="PTHR34512">
    <property type="entry name" value="CELL SURFACE PROTEIN"/>
    <property type="match status" value="1"/>
</dbReference>
<dbReference type="InterPro" id="IPR018391">
    <property type="entry name" value="PQQ_b-propeller_rpt"/>
</dbReference>
<dbReference type="Pfam" id="PF13360">
    <property type="entry name" value="PQQ_2"/>
    <property type="match status" value="2"/>
</dbReference>
<sequence>MPSTTRRQLLAASVASSLLAGCLTGSRPDGSFESVDGRWPMDGRDSGHSRRAGDAPSDPDPVWQRSLDGVRAVGPPALTDGRLYVPADAVTEESRSRYRLYALDATTGDTRWQVPLRVEPNGSPAVAPDQIIVSGKRSLERGRVVCFRPKYGDEEWLYDIDARLTAPPTVANGMVYVGDWAGRVHALGALSGDVRWTQQIDADDGGREFTTAVAVDDGTAYLGSLAGNTGIVALDADSGEEQWRASTGPVTVGPVVDDGLVVVQSHGLVSAFGAGGGERWTFNVPAESSRPMAVDSEHVYVAGEETLYAIDRSGGAGWRDSGAEGDPGTPTVAGESVLLRSENRLRALSTADGSEKWTATPAGNGDPVVVPEGVFLPSSGGRLLALGEN</sequence>
<dbReference type="SUPFAM" id="SSF50998">
    <property type="entry name" value="Quinoprotein alcohol dehydrogenase-like"/>
    <property type="match status" value="2"/>
</dbReference>
<gene>
    <name evidence="3" type="ORF">J2753_000970</name>
</gene>
<evidence type="ECO:0000313" key="4">
    <source>
        <dbReference type="Proteomes" id="UP000823736"/>
    </source>
</evidence>
<reference evidence="3" key="1">
    <citation type="submission" date="2021-03" db="EMBL/GenBank/DDBJ databases">
        <title>Genomic Encyclopedia of Type Strains, Phase IV (KMG-IV): sequencing the most valuable type-strain genomes for metagenomic binning, comparative biology and taxonomic classification.</title>
        <authorList>
            <person name="Goeker M."/>
        </authorList>
    </citation>
    <scope>NUCLEOTIDE SEQUENCE</scope>
    <source>
        <strain evidence="3">DSM 26232</strain>
    </source>
</reference>
<dbReference type="Proteomes" id="UP000823736">
    <property type="component" value="Unassembled WGS sequence"/>
</dbReference>
<feature type="region of interest" description="Disordered" evidence="1">
    <location>
        <begin position="25"/>
        <end position="66"/>
    </location>
</feature>
<dbReference type="Gene3D" id="2.130.10.10">
    <property type="entry name" value="YVTN repeat-like/Quinoprotein amine dehydrogenase"/>
    <property type="match status" value="1"/>
</dbReference>
<dbReference type="InterPro" id="IPR011047">
    <property type="entry name" value="Quinoprotein_ADH-like_sf"/>
</dbReference>
<protein>
    <submittedName>
        <fullName evidence="3">Outer membrane protein assembly factor BamB</fullName>
    </submittedName>
</protein>
<accession>A0A8T4GUB8</accession>
<dbReference type="PROSITE" id="PS51257">
    <property type="entry name" value="PROKAR_LIPOPROTEIN"/>
    <property type="match status" value="1"/>
</dbReference>
<dbReference type="SMART" id="SM00564">
    <property type="entry name" value="PQQ"/>
    <property type="match status" value="6"/>
</dbReference>
<comment type="caution">
    <text evidence="3">The sequence shown here is derived from an EMBL/GenBank/DDBJ whole genome shotgun (WGS) entry which is preliminary data.</text>
</comment>
<feature type="domain" description="Pyrrolo-quinoline quinone repeat" evidence="2">
    <location>
        <begin position="266"/>
        <end position="386"/>
    </location>
</feature>
<dbReference type="InterPro" id="IPR015943">
    <property type="entry name" value="WD40/YVTN_repeat-like_dom_sf"/>
</dbReference>
<dbReference type="EMBL" id="JAGGLC010000002">
    <property type="protein sequence ID" value="MBP1986476.1"/>
    <property type="molecule type" value="Genomic_DNA"/>
</dbReference>